<name>W0SCR7_9PROT</name>
<dbReference type="GO" id="GO:0009882">
    <property type="term" value="F:blue light photoreceptor activity"/>
    <property type="evidence" value="ECO:0007669"/>
    <property type="project" value="InterPro"/>
</dbReference>
<accession>W0SCR7</accession>
<dbReference type="KEGG" id="shd:SUTH_00745"/>
<dbReference type="HOGENOM" id="CLU_097099_1_1_4"/>
<dbReference type="Pfam" id="PF04940">
    <property type="entry name" value="BLUF"/>
    <property type="match status" value="1"/>
</dbReference>
<dbReference type="SMART" id="SM01034">
    <property type="entry name" value="BLUF"/>
    <property type="match status" value="1"/>
</dbReference>
<dbReference type="GO" id="GO:0071949">
    <property type="term" value="F:FAD binding"/>
    <property type="evidence" value="ECO:0007669"/>
    <property type="project" value="InterPro"/>
</dbReference>
<dbReference type="Gene3D" id="3.30.70.100">
    <property type="match status" value="1"/>
</dbReference>
<dbReference type="InterPro" id="IPR036046">
    <property type="entry name" value="Acylphosphatase-like_dom_sf"/>
</dbReference>
<evidence type="ECO:0000313" key="3">
    <source>
        <dbReference type="Proteomes" id="UP000031637"/>
    </source>
</evidence>
<proteinExistence type="predicted"/>
<sequence length="146" mass="16242">MALIHLIYVSTAFREPGTDDLDRILESAIRRNTALNVTGMLLYADGSFMQVLEGEAAAVDEVFARVENDARHTGIFLIERAPIDERSFDTWSMGFKRLAAREAAAHPAYAPFFERGFDAARIGAHPGLAFDMLIDFSRRQRAIPPG</sequence>
<keyword evidence="3" id="KW-1185">Reference proteome</keyword>
<evidence type="ECO:0000313" key="2">
    <source>
        <dbReference type="EMBL" id="BAO28555.1"/>
    </source>
</evidence>
<dbReference type="PROSITE" id="PS50925">
    <property type="entry name" value="BLUF"/>
    <property type="match status" value="1"/>
</dbReference>
<reference evidence="2 3" key="1">
    <citation type="journal article" date="2014" name="Syst. Appl. Microbiol.">
        <title>Complete genomes of freshwater sulfur oxidizers Sulfuricella denitrificans skB26 and Sulfuritalea hydrogenivorans sk43H: genetic insights into the sulfur oxidation pathway of betaproteobacteria.</title>
        <authorList>
            <person name="Watanabe T."/>
            <person name="Kojima H."/>
            <person name="Fukui M."/>
        </authorList>
    </citation>
    <scope>NUCLEOTIDE SEQUENCE [LARGE SCALE GENOMIC DNA]</scope>
    <source>
        <strain evidence="2">DSM22779</strain>
    </source>
</reference>
<organism evidence="2 3">
    <name type="scientific">Sulfuritalea hydrogenivorans sk43H</name>
    <dbReference type="NCBI Taxonomy" id="1223802"/>
    <lineage>
        <taxon>Bacteria</taxon>
        <taxon>Pseudomonadati</taxon>
        <taxon>Pseudomonadota</taxon>
        <taxon>Betaproteobacteria</taxon>
        <taxon>Nitrosomonadales</taxon>
        <taxon>Sterolibacteriaceae</taxon>
        <taxon>Sulfuritalea</taxon>
    </lineage>
</organism>
<feature type="domain" description="BLUF" evidence="1">
    <location>
        <begin position="3"/>
        <end position="94"/>
    </location>
</feature>
<dbReference type="STRING" id="1223802.SUTH_00745"/>
<dbReference type="OrthoDB" id="557705at2"/>
<dbReference type="EMBL" id="AP012547">
    <property type="protein sequence ID" value="BAO28555.1"/>
    <property type="molecule type" value="Genomic_DNA"/>
</dbReference>
<evidence type="ECO:0000259" key="1">
    <source>
        <dbReference type="PROSITE" id="PS50925"/>
    </source>
</evidence>
<dbReference type="InterPro" id="IPR007024">
    <property type="entry name" value="BLUF_domain"/>
</dbReference>
<dbReference type="AlphaFoldDB" id="W0SCR7"/>
<dbReference type="SUPFAM" id="SSF54975">
    <property type="entry name" value="Acylphosphatase/BLUF domain-like"/>
    <property type="match status" value="1"/>
</dbReference>
<gene>
    <name evidence="2" type="ORF">SUTH_00745</name>
</gene>
<protein>
    <submittedName>
        <fullName evidence="2">BLUF domain-containing protein</fullName>
    </submittedName>
</protein>
<dbReference type="RefSeq" id="WP_041097187.1">
    <property type="nucleotide sequence ID" value="NZ_AP012547.1"/>
</dbReference>
<dbReference type="Proteomes" id="UP000031637">
    <property type="component" value="Chromosome"/>
</dbReference>